<reference evidence="1 2" key="1">
    <citation type="submission" date="2020-12" db="EMBL/GenBank/DDBJ databases">
        <title>Sulforoseuscoccus oceanibium gen. nov., sp. nov., a representative of the phylum Verrucomicrobia with special cytoplasmic membrane, and proposal of Sulforoseuscoccusaceae fam. nov.</title>
        <authorList>
            <person name="Xi F."/>
        </authorList>
    </citation>
    <scope>NUCLEOTIDE SEQUENCE [LARGE SCALE GENOMIC DNA]</scope>
    <source>
        <strain evidence="1 2">T37</strain>
    </source>
</reference>
<dbReference type="AlphaFoldDB" id="A0A6B3LDA2"/>
<dbReference type="Proteomes" id="UP000475117">
    <property type="component" value="Chromosome"/>
</dbReference>
<protein>
    <submittedName>
        <fullName evidence="1">Uncharacterized protein</fullName>
    </submittedName>
</protein>
<organism evidence="1 2">
    <name type="scientific">Sulfuriroseicoccus oceanibius</name>
    <dbReference type="NCBI Taxonomy" id="2707525"/>
    <lineage>
        <taxon>Bacteria</taxon>
        <taxon>Pseudomonadati</taxon>
        <taxon>Verrucomicrobiota</taxon>
        <taxon>Verrucomicrobiia</taxon>
        <taxon>Verrucomicrobiales</taxon>
        <taxon>Verrucomicrobiaceae</taxon>
        <taxon>Sulfuriroseicoccus</taxon>
    </lineage>
</organism>
<keyword evidence="2" id="KW-1185">Reference proteome</keyword>
<accession>A0A6B3LDA2</accession>
<dbReference type="EMBL" id="CP066776">
    <property type="protein sequence ID" value="QQL45052.1"/>
    <property type="molecule type" value="Genomic_DNA"/>
</dbReference>
<evidence type="ECO:0000313" key="2">
    <source>
        <dbReference type="Proteomes" id="UP000475117"/>
    </source>
</evidence>
<gene>
    <name evidence="1" type="ORF">G3M56_000240</name>
</gene>
<evidence type="ECO:0000313" key="1">
    <source>
        <dbReference type="EMBL" id="QQL45052.1"/>
    </source>
</evidence>
<name>A0A6B3LDA2_9BACT</name>
<sequence>MIAPYDQYIFEHAKESYEYQLDRCDKIRERVIALVKVFALLGAGIVFLWSQYAGEGGWNAGVDYAFFIPSVVASVLYLLAVFKLVWVLGWGFTYEYLKDPAEIVHTARELAASMDKGQGYVQLVQRFADETLIALQDECLDANDIREHLSNIESVKEELNHVWVGDPESEMKSQMADLYVKAAVGNQKVNRRRMNAVLRGIQLGILSFVFLLWAFSVVVYSKVDLPLKSADPFVSMSESPQSSENRPKPSVPGPAPRKPRVGDNDMRKEASQQSTDSEK</sequence>
<dbReference type="RefSeq" id="WP_164364898.1">
    <property type="nucleotide sequence ID" value="NZ_CP066776.1"/>
</dbReference>
<proteinExistence type="predicted"/>
<dbReference type="KEGG" id="soa:G3M56_000240"/>